<dbReference type="AlphaFoldDB" id="A0A6N2U9F4"/>
<dbReference type="GO" id="GO:0061503">
    <property type="term" value="F:tRNA threonylcarbamoyladenosine dehydratase"/>
    <property type="evidence" value="ECO:0007669"/>
    <property type="project" value="TreeGrafter"/>
</dbReference>
<evidence type="ECO:0000313" key="2">
    <source>
        <dbReference type="EMBL" id="KAB7461713.1"/>
    </source>
</evidence>
<evidence type="ECO:0000313" key="3">
    <source>
        <dbReference type="EMBL" id="VYT13472.1"/>
    </source>
</evidence>
<dbReference type="Proteomes" id="UP000429211">
    <property type="component" value="Unassembled WGS sequence"/>
</dbReference>
<dbReference type="PANTHER" id="PTHR43267">
    <property type="entry name" value="TRNA THREONYLCARBAMOYLADENOSINE DEHYDRATASE"/>
    <property type="match status" value="1"/>
</dbReference>
<keyword evidence="3" id="KW-0548">Nucleotidyltransferase</keyword>
<keyword evidence="3" id="KW-0808">Transferase</keyword>
<dbReference type="SUPFAM" id="SSF69572">
    <property type="entry name" value="Activating enzymes of the ubiquitin-like proteins"/>
    <property type="match status" value="1"/>
</dbReference>
<dbReference type="EMBL" id="WDPD01000003">
    <property type="protein sequence ID" value="KAB7461713.1"/>
    <property type="molecule type" value="Genomic_DNA"/>
</dbReference>
<dbReference type="EMBL" id="CACRSP010000009">
    <property type="protein sequence ID" value="VYT13472.1"/>
    <property type="molecule type" value="Genomic_DNA"/>
</dbReference>
<dbReference type="InterPro" id="IPR012729">
    <property type="entry name" value="ThiF_fam2"/>
</dbReference>
<gene>
    <name evidence="3" type="primary">moeZ</name>
    <name evidence="2" type="synonym">thiF</name>
    <name evidence="3" type="ORF">BDLFYP24_00221</name>
    <name evidence="2" type="ORF">GBB04_04465</name>
</gene>
<dbReference type="InterPro" id="IPR035985">
    <property type="entry name" value="Ubiquitin-activating_enz"/>
</dbReference>
<dbReference type="GO" id="GO:0008641">
    <property type="term" value="F:ubiquitin-like modifier activating enzyme activity"/>
    <property type="evidence" value="ECO:0007669"/>
    <property type="project" value="InterPro"/>
</dbReference>
<evidence type="ECO:0000259" key="1">
    <source>
        <dbReference type="Pfam" id="PF00899"/>
    </source>
</evidence>
<dbReference type="NCBIfam" id="NF006395">
    <property type="entry name" value="PRK08644.1"/>
    <property type="match status" value="1"/>
</dbReference>
<dbReference type="InterPro" id="IPR000594">
    <property type="entry name" value="ThiF_NAD_FAD-bd"/>
</dbReference>
<proteinExistence type="predicted"/>
<feature type="domain" description="THIF-type NAD/FAD binding fold" evidence="1">
    <location>
        <begin position="41"/>
        <end position="234"/>
    </location>
</feature>
<dbReference type="Pfam" id="PF00899">
    <property type="entry name" value="ThiF"/>
    <property type="match status" value="1"/>
</dbReference>
<name>A0A6N2U9F4_9BIFI</name>
<dbReference type="GO" id="GO:0061504">
    <property type="term" value="P:cyclic threonylcarbamoyladenosine biosynthetic process"/>
    <property type="evidence" value="ECO:0007669"/>
    <property type="project" value="TreeGrafter"/>
</dbReference>
<reference evidence="3" key="2">
    <citation type="submission" date="2019-11" db="EMBL/GenBank/DDBJ databases">
        <authorList>
            <person name="Feng L."/>
        </authorList>
    </citation>
    <scope>NUCLEOTIDE SEQUENCE</scope>
    <source>
        <strain evidence="3">BdentiumLFYP24</strain>
    </source>
</reference>
<accession>A0A6N2U9F4</accession>
<dbReference type="NCBIfam" id="TIGR02354">
    <property type="entry name" value="thiF_fam2"/>
    <property type="match status" value="1"/>
</dbReference>
<organism evidence="3">
    <name type="scientific">Bifidobacterium dentium</name>
    <dbReference type="NCBI Taxonomy" id="1689"/>
    <lineage>
        <taxon>Bacteria</taxon>
        <taxon>Bacillati</taxon>
        <taxon>Actinomycetota</taxon>
        <taxon>Actinomycetes</taxon>
        <taxon>Bifidobacteriales</taxon>
        <taxon>Bifidobacteriaceae</taxon>
        <taxon>Bifidobacterium</taxon>
    </lineage>
</organism>
<reference evidence="2 4" key="1">
    <citation type="journal article" date="2019" name="Nat. Med.">
        <title>A library of human gut bacterial isolates paired with longitudinal multiomics data enables mechanistic microbiome research.</title>
        <authorList>
            <person name="Poyet M."/>
            <person name="Groussin M."/>
            <person name="Gibbons S.M."/>
            <person name="Avila-Pacheco J."/>
            <person name="Jiang X."/>
            <person name="Kearney S.M."/>
            <person name="Perrotta A.R."/>
            <person name="Berdy B."/>
            <person name="Zhao S."/>
            <person name="Lieberman T.D."/>
            <person name="Swanson P.K."/>
            <person name="Smith M."/>
            <person name="Roesemann S."/>
            <person name="Alexander J.E."/>
            <person name="Rich S.A."/>
            <person name="Livny J."/>
            <person name="Vlamakis H."/>
            <person name="Clish C."/>
            <person name="Bullock K."/>
            <person name="Deik A."/>
            <person name="Scott J."/>
            <person name="Pierce K.A."/>
            <person name="Xavier R.J."/>
            <person name="Alm E.J."/>
        </authorList>
    </citation>
    <scope>NUCLEOTIDE SEQUENCE [LARGE SCALE GENOMIC DNA]</scope>
    <source>
        <strain evidence="2 4">BIOML-A2</strain>
    </source>
</reference>
<evidence type="ECO:0000313" key="4">
    <source>
        <dbReference type="Proteomes" id="UP000429211"/>
    </source>
</evidence>
<sequence>MTFEPSATPEQIEARQTAFNNLPDPATLVSREEIRAALLDRHTAATQDKLDAARVAICGCGGLGSTIAVALTRIGVGHLHLIDFDRVDMTNLNRQQYFLKDLGQYKTEALRSNLRQINPFIDITVDTVKVTDENVPTLFEHEDIICEAFDVPENKTMLVNAVLENLPSKKLVSASGMAGFRSSNLVSTRRVSKNFYFCGDGETAPVPGAGLMAPRVGVVACHEANMITRLILGEEDA</sequence>
<dbReference type="RefSeq" id="WP_034521932.1">
    <property type="nucleotide sequence ID" value="NZ_CACRSP010000009.1"/>
</dbReference>
<protein>
    <submittedName>
        <fullName evidence="3">Putative adenylyltransferase/sulfurtransferase MoeZ</fullName>
    </submittedName>
    <submittedName>
        <fullName evidence="2">Sulfur carrier protein ThiS adenylyltransferase ThiF</fullName>
    </submittedName>
</protein>
<dbReference type="PANTHER" id="PTHR43267:SF3">
    <property type="entry name" value="THIF PROTEIN"/>
    <property type="match status" value="1"/>
</dbReference>
<dbReference type="GO" id="GO:0016779">
    <property type="term" value="F:nucleotidyltransferase activity"/>
    <property type="evidence" value="ECO:0007669"/>
    <property type="project" value="UniProtKB-KW"/>
</dbReference>
<dbReference type="InterPro" id="IPR045886">
    <property type="entry name" value="ThiF/MoeB/HesA"/>
</dbReference>
<dbReference type="Gene3D" id="3.40.50.720">
    <property type="entry name" value="NAD(P)-binding Rossmann-like Domain"/>
    <property type="match status" value="1"/>
</dbReference>